<evidence type="ECO:0000313" key="2">
    <source>
        <dbReference type="EMBL" id="PKI68030.1"/>
    </source>
</evidence>
<feature type="region of interest" description="Disordered" evidence="1">
    <location>
        <begin position="30"/>
        <end position="66"/>
    </location>
</feature>
<proteinExistence type="predicted"/>
<evidence type="ECO:0000256" key="1">
    <source>
        <dbReference type="SAM" id="MobiDB-lite"/>
    </source>
</evidence>
<comment type="caution">
    <text evidence="2">The sequence shown here is derived from an EMBL/GenBank/DDBJ whole genome shotgun (WGS) entry which is preliminary data.</text>
</comment>
<dbReference type="AlphaFoldDB" id="A0A2I0KI99"/>
<dbReference type="Proteomes" id="UP000233551">
    <property type="component" value="Unassembled WGS sequence"/>
</dbReference>
<gene>
    <name evidence="2" type="ORF">CRG98_011626</name>
</gene>
<accession>A0A2I0KI99</accession>
<name>A0A2I0KI99_PUNGR</name>
<protein>
    <submittedName>
        <fullName evidence="2">Uncharacterized protein</fullName>
    </submittedName>
</protein>
<sequence>MTHRSSLSVAGVGPEVVRRRAAEPRAWWKGDGSAETWRGGGEVGSVQRRGRAEEGHRPLGCSRGGREGEVVEEACSDLRFQRVGPSLRVFRGRCGLCRGAKRTTSRKRVRGVVVWQLHKEGVHVPSRRHKIKSRPTQSGGVGGLCFHMLRAHSNVLA</sequence>
<dbReference type="EMBL" id="PGOL01000571">
    <property type="protein sequence ID" value="PKI68030.1"/>
    <property type="molecule type" value="Genomic_DNA"/>
</dbReference>
<organism evidence="2 3">
    <name type="scientific">Punica granatum</name>
    <name type="common">Pomegranate</name>
    <dbReference type="NCBI Taxonomy" id="22663"/>
    <lineage>
        <taxon>Eukaryota</taxon>
        <taxon>Viridiplantae</taxon>
        <taxon>Streptophyta</taxon>
        <taxon>Embryophyta</taxon>
        <taxon>Tracheophyta</taxon>
        <taxon>Spermatophyta</taxon>
        <taxon>Magnoliopsida</taxon>
        <taxon>eudicotyledons</taxon>
        <taxon>Gunneridae</taxon>
        <taxon>Pentapetalae</taxon>
        <taxon>rosids</taxon>
        <taxon>malvids</taxon>
        <taxon>Myrtales</taxon>
        <taxon>Lythraceae</taxon>
        <taxon>Punica</taxon>
    </lineage>
</organism>
<reference evidence="2 3" key="1">
    <citation type="submission" date="2017-11" db="EMBL/GenBank/DDBJ databases">
        <title>De-novo sequencing of pomegranate (Punica granatum L.) genome.</title>
        <authorList>
            <person name="Akparov Z."/>
            <person name="Amiraslanov A."/>
            <person name="Hajiyeva S."/>
            <person name="Abbasov M."/>
            <person name="Kaur K."/>
            <person name="Hamwieh A."/>
            <person name="Solovyev V."/>
            <person name="Salamov A."/>
            <person name="Braich B."/>
            <person name="Kosarev P."/>
            <person name="Mahmoud A."/>
            <person name="Hajiyev E."/>
            <person name="Babayeva S."/>
            <person name="Izzatullayeva V."/>
            <person name="Mammadov A."/>
            <person name="Mammadov A."/>
            <person name="Sharifova S."/>
            <person name="Ojaghi J."/>
            <person name="Eynullazada K."/>
            <person name="Bayramov B."/>
            <person name="Abdulazimova A."/>
            <person name="Shahmuradov I."/>
        </authorList>
    </citation>
    <scope>NUCLEOTIDE SEQUENCE [LARGE SCALE GENOMIC DNA]</scope>
    <source>
        <strain evidence="3">cv. AG2017</strain>
        <tissue evidence="2">Leaf</tissue>
    </source>
</reference>
<keyword evidence="3" id="KW-1185">Reference proteome</keyword>
<evidence type="ECO:0000313" key="3">
    <source>
        <dbReference type="Proteomes" id="UP000233551"/>
    </source>
</evidence>